<dbReference type="CDD" id="cd01837">
    <property type="entry name" value="SGNH_plant_lipase_like"/>
    <property type="match status" value="1"/>
</dbReference>
<dbReference type="InterPro" id="IPR051238">
    <property type="entry name" value="GDSL_esterase/lipase"/>
</dbReference>
<proteinExistence type="inferred from homology"/>
<dbReference type="InterPro" id="IPR035669">
    <property type="entry name" value="SGNH_plant_lipase-like"/>
</dbReference>
<keyword evidence="5" id="KW-0378">Hydrolase</keyword>
<gene>
    <name evidence="8" type="ORF">Ccrd_020813</name>
</gene>
<keyword evidence="4" id="KW-0732">Signal</keyword>
<dbReference type="Pfam" id="PF00657">
    <property type="entry name" value="Lipase_GDSL"/>
    <property type="match status" value="1"/>
</dbReference>
<comment type="caution">
    <text evidence="8">The sequence shown here is derived from an EMBL/GenBank/DDBJ whole genome shotgun (WGS) entry which is preliminary data.</text>
</comment>
<dbReference type="PANTHER" id="PTHR45650">
    <property type="entry name" value="GDSL-LIKE LIPASE/ACYLHYDROLASE-RELATED"/>
    <property type="match status" value="1"/>
</dbReference>
<dbReference type="Proteomes" id="UP000243975">
    <property type="component" value="Unassembled WGS sequence"/>
</dbReference>
<dbReference type="SUPFAM" id="SSF52266">
    <property type="entry name" value="SGNH hydrolase"/>
    <property type="match status" value="1"/>
</dbReference>
<dbReference type="InterPro" id="IPR001087">
    <property type="entry name" value="GDSL"/>
</dbReference>
<dbReference type="Gene3D" id="3.40.50.1110">
    <property type="entry name" value="SGNH hydrolase"/>
    <property type="match status" value="1"/>
</dbReference>
<evidence type="ECO:0000256" key="4">
    <source>
        <dbReference type="ARBA" id="ARBA00022729"/>
    </source>
</evidence>
<dbReference type="GO" id="GO:0016788">
    <property type="term" value="F:hydrolase activity, acting on ester bonds"/>
    <property type="evidence" value="ECO:0007669"/>
    <property type="project" value="InterPro"/>
</dbReference>
<comment type="subcellular location">
    <subcellularLocation>
        <location evidence="1">Secreted</location>
    </subcellularLocation>
</comment>
<evidence type="ECO:0000313" key="9">
    <source>
        <dbReference type="Proteomes" id="UP000243975"/>
    </source>
</evidence>
<name>A0A103Y1R9_CYNCS</name>
<sequence>MIRAHQVPCFFIFGDSLVDNGNNNGILSLAKANYFPYGIDFPGGHTGRFCNGKSTVDVIAECLGFSEYIPAYAYATDQDIIRGVNYASAAAGIRDETGQHLGERFSFRMQLHNHKNVVSRIKKLLGSKADAFEHLAKCIYSVGLGSNDYLNNYFVPQSYSTARDYSPEQYAEALIKHYFHQIKTLYKHGARKVVVTGIGQIGCSPHALAYMSEDGRTCVQTVDIDVQLFNTKLKKMIEDLNNEFLDAKFIYVNAYDIFGDLLKRAQDYGFEVTNVGCCGVGRNHGQISCLPMETPCQNRSKFVFWDAFHPSEAANVIVGLRSYKAESESDVYPMDIYHLADLHIGE</sequence>
<dbReference type="EMBL" id="LEKV01003171">
    <property type="protein sequence ID" value="KVI00923.1"/>
    <property type="molecule type" value="Genomic_DNA"/>
</dbReference>
<evidence type="ECO:0000256" key="2">
    <source>
        <dbReference type="ARBA" id="ARBA00008668"/>
    </source>
</evidence>
<comment type="similarity">
    <text evidence="2">Belongs to the 'GDSL' lipolytic enzyme family.</text>
</comment>
<keyword evidence="6" id="KW-0442">Lipid degradation</keyword>
<dbReference type="GO" id="GO:0016042">
    <property type="term" value="P:lipid catabolic process"/>
    <property type="evidence" value="ECO:0007669"/>
    <property type="project" value="UniProtKB-KW"/>
</dbReference>
<keyword evidence="7" id="KW-0443">Lipid metabolism</keyword>
<evidence type="ECO:0000256" key="1">
    <source>
        <dbReference type="ARBA" id="ARBA00004613"/>
    </source>
</evidence>
<dbReference type="InterPro" id="IPR036514">
    <property type="entry name" value="SGNH_hydro_sf"/>
</dbReference>
<dbReference type="OMA" id="TCVEIME"/>
<dbReference type="AlphaFoldDB" id="A0A103Y1R9"/>
<keyword evidence="9" id="KW-1185">Reference proteome</keyword>
<dbReference type="Gramene" id="KVI00923">
    <property type="protein sequence ID" value="KVI00923"/>
    <property type="gene ID" value="Ccrd_020813"/>
</dbReference>
<evidence type="ECO:0000313" key="8">
    <source>
        <dbReference type="EMBL" id="KVI00923.1"/>
    </source>
</evidence>
<dbReference type="GO" id="GO:0005576">
    <property type="term" value="C:extracellular region"/>
    <property type="evidence" value="ECO:0007669"/>
    <property type="project" value="UniProtKB-SubCell"/>
</dbReference>
<organism evidence="8 9">
    <name type="scientific">Cynara cardunculus var. scolymus</name>
    <name type="common">Globe artichoke</name>
    <name type="synonym">Cynara scolymus</name>
    <dbReference type="NCBI Taxonomy" id="59895"/>
    <lineage>
        <taxon>Eukaryota</taxon>
        <taxon>Viridiplantae</taxon>
        <taxon>Streptophyta</taxon>
        <taxon>Embryophyta</taxon>
        <taxon>Tracheophyta</taxon>
        <taxon>Spermatophyta</taxon>
        <taxon>Magnoliopsida</taxon>
        <taxon>eudicotyledons</taxon>
        <taxon>Gunneridae</taxon>
        <taxon>Pentapetalae</taxon>
        <taxon>asterids</taxon>
        <taxon>campanulids</taxon>
        <taxon>Asterales</taxon>
        <taxon>Asteraceae</taxon>
        <taxon>Carduoideae</taxon>
        <taxon>Cardueae</taxon>
        <taxon>Carduinae</taxon>
        <taxon>Cynara</taxon>
    </lineage>
</organism>
<protein>
    <submittedName>
        <fullName evidence="8">Lipase, GDSL</fullName>
    </submittedName>
</protein>
<keyword evidence="3" id="KW-0964">Secreted</keyword>
<reference evidence="8 9" key="1">
    <citation type="journal article" date="2016" name="Sci. Rep.">
        <title>The genome sequence of the outbreeding globe artichoke constructed de novo incorporating a phase-aware low-pass sequencing strategy of F1 progeny.</title>
        <authorList>
            <person name="Scaglione D."/>
            <person name="Reyes-Chin-Wo S."/>
            <person name="Acquadro A."/>
            <person name="Froenicke L."/>
            <person name="Portis E."/>
            <person name="Beitel C."/>
            <person name="Tirone M."/>
            <person name="Mauro R."/>
            <person name="Lo Monaco A."/>
            <person name="Mauromicale G."/>
            <person name="Faccioli P."/>
            <person name="Cattivelli L."/>
            <person name="Rieseberg L."/>
            <person name="Michelmore R."/>
            <person name="Lanteri S."/>
        </authorList>
    </citation>
    <scope>NUCLEOTIDE SEQUENCE [LARGE SCALE GENOMIC DNA]</scope>
    <source>
        <strain evidence="8">2C</strain>
    </source>
</reference>
<accession>A0A103Y1R9</accession>
<evidence type="ECO:0000256" key="6">
    <source>
        <dbReference type="ARBA" id="ARBA00022963"/>
    </source>
</evidence>
<evidence type="ECO:0000256" key="5">
    <source>
        <dbReference type="ARBA" id="ARBA00022801"/>
    </source>
</evidence>
<evidence type="ECO:0000256" key="7">
    <source>
        <dbReference type="ARBA" id="ARBA00023098"/>
    </source>
</evidence>
<dbReference type="PANTHER" id="PTHR45650:SF3">
    <property type="entry name" value="OS01G0748500 PROTEIN"/>
    <property type="match status" value="1"/>
</dbReference>
<evidence type="ECO:0000256" key="3">
    <source>
        <dbReference type="ARBA" id="ARBA00022525"/>
    </source>
</evidence>
<dbReference type="STRING" id="59895.A0A103Y1R9"/>